<feature type="transmembrane region" description="Helical" evidence="5">
    <location>
        <begin position="82"/>
        <end position="103"/>
    </location>
</feature>
<keyword evidence="2 5" id="KW-0812">Transmembrane</keyword>
<feature type="transmembrane region" description="Helical" evidence="5">
    <location>
        <begin position="420"/>
        <end position="442"/>
    </location>
</feature>
<evidence type="ECO:0000256" key="1">
    <source>
        <dbReference type="ARBA" id="ARBA00004127"/>
    </source>
</evidence>
<evidence type="ECO:0000256" key="3">
    <source>
        <dbReference type="ARBA" id="ARBA00022989"/>
    </source>
</evidence>
<dbReference type="PROSITE" id="PS50850">
    <property type="entry name" value="MFS"/>
    <property type="match status" value="1"/>
</dbReference>
<feature type="transmembrane region" description="Helical" evidence="5">
    <location>
        <begin position="356"/>
        <end position="380"/>
    </location>
</feature>
<dbReference type="InterPro" id="IPR051337">
    <property type="entry name" value="OPA_Antiporter"/>
</dbReference>
<feature type="transmembrane region" description="Helical" evidence="5">
    <location>
        <begin position="160"/>
        <end position="181"/>
    </location>
</feature>
<gene>
    <name evidence="7" type="ORF">IAB75_10005</name>
</gene>
<reference evidence="7" key="1">
    <citation type="submission" date="2020-10" db="EMBL/GenBank/DDBJ databases">
        <authorList>
            <person name="Gilroy R."/>
        </authorList>
    </citation>
    <scope>NUCLEOTIDE SEQUENCE</scope>
    <source>
        <strain evidence="7">G3-8215</strain>
    </source>
</reference>
<keyword evidence="3 5" id="KW-1133">Transmembrane helix</keyword>
<dbReference type="GO" id="GO:0035435">
    <property type="term" value="P:phosphate ion transmembrane transport"/>
    <property type="evidence" value="ECO:0007669"/>
    <property type="project" value="TreeGrafter"/>
</dbReference>
<dbReference type="Proteomes" id="UP000725002">
    <property type="component" value="Unassembled WGS sequence"/>
</dbReference>
<feature type="transmembrane region" description="Helical" evidence="5">
    <location>
        <begin position="299"/>
        <end position="320"/>
    </location>
</feature>
<dbReference type="GO" id="GO:0005886">
    <property type="term" value="C:plasma membrane"/>
    <property type="evidence" value="ECO:0007669"/>
    <property type="project" value="TreeGrafter"/>
</dbReference>
<dbReference type="InterPro" id="IPR020846">
    <property type="entry name" value="MFS_dom"/>
</dbReference>
<evidence type="ECO:0000313" key="8">
    <source>
        <dbReference type="Proteomes" id="UP000725002"/>
    </source>
</evidence>
<evidence type="ECO:0000256" key="5">
    <source>
        <dbReference type="SAM" id="Phobius"/>
    </source>
</evidence>
<sequence>MTTEQKKKYGYWQWRTLIVLMLGYAFYYFVRKNFSVVMPALETELGITKVQLGLFLTLNGIVYGLSRFANGFLADRFSRRKLMASGLFLSAAANFFICFSPAMDSFVDVLDTEGKATMALVYIIGSVWVLNGYFQGMGVPPCMSLMAHWIRPQELATKQSIWNASHSIGAGLISVICAFILDHLGYSAWQLCFAVPASIAVVGAFILLFALKDTPSSVGLPELEDMDDGVASSAGDNDKETVLTGVAFKRFISRLVFRNPLIWILAVSNFCIYVVRFTILDWGATFLTQYKGMEISQAGSVVAASEIIGGIAGMLVAGWFTDRFMQSRAHRTCLFCTVGATVAFFLFWKTPADMNWLAAVFLCLSSFFVYGPQALLGIAASNQATKHACATANGILGVFGYASTTVSGLGFGYLAQHFGWNSVFMVSVIVGIVGSVVIAVMWKADADGYAKAGRIIEDIKKSTDISGQGKDS</sequence>
<feature type="domain" description="Major facilitator superfamily (MFS) profile" evidence="6">
    <location>
        <begin position="16"/>
        <end position="446"/>
    </location>
</feature>
<dbReference type="SUPFAM" id="SSF103473">
    <property type="entry name" value="MFS general substrate transporter"/>
    <property type="match status" value="1"/>
</dbReference>
<name>A0A940DSV4_9BACT</name>
<evidence type="ECO:0000256" key="2">
    <source>
        <dbReference type="ARBA" id="ARBA00022692"/>
    </source>
</evidence>
<comment type="caution">
    <text evidence="7">The sequence shown here is derived from an EMBL/GenBank/DDBJ whole genome shotgun (WGS) entry which is preliminary data.</text>
</comment>
<keyword evidence="4 5" id="KW-0472">Membrane</keyword>
<dbReference type="InterPro" id="IPR011701">
    <property type="entry name" value="MFS"/>
</dbReference>
<feature type="transmembrane region" description="Helical" evidence="5">
    <location>
        <begin position="332"/>
        <end position="350"/>
    </location>
</feature>
<dbReference type="Pfam" id="PF07690">
    <property type="entry name" value="MFS_1"/>
    <property type="match status" value="1"/>
</dbReference>
<dbReference type="EMBL" id="JADILV010000073">
    <property type="protein sequence ID" value="MBO8484424.1"/>
    <property type="molecule type" value="Genomic_DNA"/>
</dbReference>
<feature type="transmembrane region" description="Helical" evidence="5">
    <location>
        <begin position="392"/>
        <end position="414"/>
    </location>
</feature>
<evidence type="ECO:0000259" key="6">
    <source>
        <dbReference type="PROSITE" id="PS50850"/>
    </source>
</evidence>
<evidence type="ECO:0000313" key="7">
    <source>
        <dbReference type="EMBL" id="MBO8484424.1"/>
    </source>
</evidence>
<dbReference type="PIRSF" id="PIRSF002808">
    <property type="entry name" value="Hexose_phosphate_transp"/>
    <property type="match status" value="1"/>
</dbReference>
<accession>A0A940DSV4</accession>
<feature type="transmembrane region" description="Helical" evidence="5">
    <location>
        <begin position="119"/>
        <end position="139"/>
    </location>
</feature>
<feature type="transmembrane region" description="Helical" evidence="5">
    <location>
        <begin position="187"/>
        <end position="211"/>
    </location>
</feature>
<comment type="subcellular location">
    <subcellularLocation>
        <location evidence="1">Endomembrane system</location>
        <topology evidence="1">Multi-pass membrane protein</topology>
    </subcellularLocation>
</comment>
<evidence type="ECO:0000256" key="4">
    <source>
        <dbReference type="ARBA" id="ARBA00023136"/>
    </source>
</evidence>
<dbReference type="PANTHER" id="PTHR43826:SF3">
    <property type="entry name" value="GLUCOSE-6-PHOSPHATE EXCHANGER SLC37A4"/>
    <property type="match status" value="1"/>
</dbReference>
<organism evidence="7 8">
    <name type="scientific">Candidatus Cryptobacteroides avicola</name>
    <dbReference type="NCBI Taxonomy" id="2840757"/>
    <lineage>
        <taxon>Bacteria</taxon>
        <taxon>Pseudomonadati</taxon>
        <taxon>Bacteroidota</taxon>
        <taxon>Bacteroidia</taxon>
        <taxon>Bacteroidales</taxon>
        <taxon>Candidatus Cryptobacteroides</taxon>
    </lineage>
</organism>
<feature type="transmembrane region" description="Helical" evidence="5">
    <location>
        <begin position="12"/>
        <end position="30"/>
    </location>
</feature>
<dbReference type="Gene3D" id="1.20.1250.20">
    <property type="entry name" value="MFS general substrate transporter like domains"/>
    <property type="match status" value="2"/>
</dbReference>
<proteinExistence type="predicted"/>
<dbReference type="GO" id="GO:0061513">
    <property type="term" value="F:glucose 6-phosphate:phosphate antiporter activity"/>
    <property type="evidence" value="ECO:0007669"/>
    <property type="project" value="TreeGrafter"/>
</dbReference>
<reference evidence="7" key="2">
    <citation type="journal article" date="2021" name="PeerJ">
        <title>Extensive microbial diversity within the chicken gut microbiome revealed by metagenomics and culture.</title>
        <authorList>
            <person name="Gilroy R."/>
            <person name="Ravi A."/>
            <person name="Getino M."/>
            <person name="Pursley I."/>
            <person name="Horton D.L."/>
            <person name="Alikhan N.F."/>
            <person name="Baker D."/>
            <person name="Gharbi K."/>
            <person name="Hall N."/>
            <person name="Watson M."/>
            <person name="Adriaenssens E.M."/>
            <person name="Foster-Nyarko E."/>
            <person name="Jarju S."/>
            <person name="Secka A."/>
            <person name="Antonio M."/>
            <person name="Oren A."/>
            <person name="Chaudhuri R.R."/>
            <person name="La Ragione R."/>
            <person name="Hildebrand F."/>
            <person name="Pallen M.J."/>
        </authorList>
    </citation>
    <scope>NUCLEOTIDE SEQUENCE</scope>
    <source>
        <strain evidence="7">G3-8215</strain>
    </source>
</reference>
<dbReference type="InterPro" id="IPR000849">
    <property type="entry name" value="Sugar_P_transporter"/>
</dbReference>
<feature type="transmembrane region" description="Helical" evidence="5">
    <location>
        <begin position="260"/>
        <end position="279"/>
    </location>
</feature>
<protein>
    <submittedName>
        <fullName evidence="7">MFS transporter</fullName>
    </submittedName>
</protein>
<dbReference type="PANTHER" id="PTHR43826">
    <property type="entry name" value="GLUCOSE-6-PHOSPHATE EXCHANGER SLC37A4"/>
    <property type="match status" value="1"/>
</dbReference>
<dbReference type="GO" id="GO:0012505">
    <property type="term" value="C:endomembrane system"/>
    <property type="evidence" value="ECO:0007669"/>
    <property type="project" value="UniProtKB-SubCell"/>
</dbReference>
<feature type="transmembrane region" description="Helical" evidence="5">
    <location>
        <begin position="50"/>
        <end position="70"/>
    </location>
</feature>
<dbReference type="InterPro" id="IPR036259">
    <property type="entry name" value="MFS_trans_sf"/>
</dbReference>
<dbReference type="AlphaFoldDB" id="A0A940DSV4"/>